<dbReference type="Proteomes" id="UP001178507">
    <property type="component" value="Unassembled WGS sequence"/>
</dbReference>
<comment type="caution">
    <text evidence="1">The sequence shown here is derived from an EMBL/GenBank/DDBJ whole genome shotgun (WGS) entry which is preliminary data.</text>
</comment>
<protein>
    <submittedName>
        <fullName evidence="1">Uncharacterized protein</fullName>
    </submittedName>
</protein>
<proteinExistence type="predicted"/>
<evidence type="ECO:0000313" key="2">
    <source>
        <dbReference type="Proteomes" id="UP001178507"/>
    </source>
</evidence>
<gene>
    <name evidence="1" type="ORF">EVOR1521_LOCUS11279</name>
</gene>
<reference evidence="1" key="1">
    <citation type="submission" date="2023-08" db="EMBL/GenBank/DDBJ databases">
        <authorList>
            <person name="Chen Y."/>
            <person name="Shah S."/>
            <person name="Dougan E. K."/>
            <person name="Thang M."/>
            <person name="Chan C."/>
        </authorList>
    </citation>
    <scope>NUCLEOTIDE SEQUENCE</scope>
</reference>
<dbReference type="AlphaFoldDB" id="A0AA36ICW3"/>
<sequence length="575" mass="65395">MSDEWQFLVVDMLGIDKLDSDRDAEILADSDSDAEIPADSDSDAEIMADGDSEVKNLAEEFWRRGLCSEPPSVLVRRQKRKPDCHAKVNGRFALFDALNAEAQKMKENNLKKLMIYYKGHGASTVQEYTVCPDAALVLEDQVVDAVERHKLEYACVIVFVDSCRVKWRDKDDKECPAYSRPKVVPGKTNTYIFVYFCELYYPLRDSSVVPKALMHMIQAQSDCTIGDFLERMSQLLLKLTLGRIDMKWLVLSASDALGWHFFPTGYQSPFDREEVVVMPQEHYDALTDNLCVWGCLDRMVDDVFSLPEMLHDAEVMSHMISELRSIADIFFAKKDLVRVDWRQEIYVAMCRSLGEVRVTLENVAQDPGSSHSDSRLPDPFYKCLVKARKQGYRKLQRENLHHMDHIKEVVNKLGSYVDQVPPDARDKLEIQEMCRVYTDTKGKEHVEIHALYLFRMEDGIASEILKAQPRLRLRRVEDEKVVKWGSRFYLGPGAACLCRTFSIHSQLERGAAEVVTRAHLQSATGAGGLDTSCLRERDSGAECDWDICQKCRLTGHMPSTCSRGSGCGPQDSEAK</sequence>
<evidence type="ECO:0000313" key="1">
    <source>
        <dbReference type="EMBL" id="CAJ1384400.1"/>
    </source>
</evidence>
<accession>A0AA36ICW3</accession>
<dbReference type="EMBL" id="CAUJNA010001113">
    <property type="protein sequence ID" value="CAJ1384400.1"/>
    <property type="molecule type" value="Genomic_DNA"/>
</dbReference>
<organism evidence="1 2">
    <name type="scientific">Effrenium voratum</name>
    <dbReference type="NCBI Taxonomy" id="2562239"/>
    <lineage>
        <taxon>Eukaryota</taxon>
        <taxon>Sar</taxon>
        <taxon>Alveolata</taxon>
        <taxon>Dinophyceae</taxon>
        <taxon>Suessiales</taxon>
        <taxon>Symbiodiniaceae</taxon>
        <taxon>Effrenium</taxon>
    </lineage>
</organism>
<name>A0AA36ICW3_9DINO</name>
<keyword evidence="2" id="KW-1185">Reference proteome</keyword>